<dbReference type="InterPro" id="IPR042208">
    <property type="entry name" value="D-ser_dehydrat-like_sf"/>
</dbReference>
<dbReference type="InterPro" id="IPR051466">
    <property type="entry name" value="D-amino_acid_metab_enzyme"/>
</dbReference>
<evidence type="ECO:0000256" key="2">
    <source>
        <dbReference type="ARBA" id="ARBA00023239"/>
    </source>
</evidence>
<dbReference type="OrthoDB" id="9788869at2"/>
<dbReference type="Gene3D" id="3.20.20.10">
    <property type="entry name" value="Alanine racemase"/>
    <property type="match status" value="1"/>
</dbReference>
<dbReference type="InterPro" id="IPR029066">
    <property type="entry name" value="PLP-binding_barrel"/>
</dbReference>
<accession>A0A074LEX6</accession>
<gene>
    <name evidence="4" type="ORF">EL17_16505</name>
</gene>
<protein>
    <submittedName>
        <fullName evidence="4">Amidophosphoribosyltransferase</fullName>
    </submittedName>
</protein>
<keyword evidence="4" id="KW-0808">Transferase</keyword>
<dbReference type="GO" id="GO:0036088">
    <property type="term" value="P:D-serine catabolic process"/>
    <property type="evidence" value="ECO:0007669"/>
    <property type="project" value="TreeGrafter"/>
</dbReference>
<dbReference type="Proteomes" id="UP000027821">
    <property type="component" value="Unassembled WGS sequence"/>
</dbReference>
<feature type="domain" description="D-serine dehydratase-like" evidence="3">
    <location>
        <begin position="249"/>
        <end position="355"/>
    </location>
</feature>
<dbReference type="EMBL" id="JMIH01000024">
    <property type="protein sequence ID" value="KEO72347.1"/>
    <property type="molecule type" value="Genomic_DNA"/>
</dbReference>
<dbReference type="InterPro" id="IPR001608">
    <property type="entry name" value="Ala_racemase_N"/>
</dbReference>
<keyword evidence="2" id="KW-0456">Lyase</keyword>
<keyword evidence="4" id="KW-0328">Glycosyltransferase</keyword>
<organism evidence="4 5">
    <name type="scientific">Anditalea andensis</name>
    <dbReference type="NCBI Taxonomy" id="1048983"/>
    <lineage>
        <taxon>Bacteria</taxon>
        <taxon>Pseudomonadati</taxon>
        <taxon>Bacteroidota</taxon>
        <taxon>Cytophagia</taxon>
        <taxon>Cytophagales</taxon>
        <taxon>Cytophagaceae</taxon>
        <taxon>Anditalea</taxon>
    </lineage>
</organism>
<reference evidence="4 5" key="1">
    <citation type="submission" date="2014-04" db="EMBL/GenBank/DDBJ databases">
        <title>Characterization and application of a salt tolerant electro-active bacterium.</title>
        <authorList>
            <person name="Yang L."/>
            <person name="Wei S."/>
            <person name="Tay Q.X.M."/>
        </authorList>
    </citation>
    <scope>NUCLEOTIDE SEQUENCE [LARGE SCALE GENOMIC DNA]</scope>
    <source>
        <strain evidence="4 5">LY1</strain>
    </source>
</reference>
<dbReference type="Pfam" id="PF01168">
    <property type="entry name" value="Ala_racemase_N"/>
    <property type="match status" value="1"/>
</dbReference>
<dbReference type="PANTHER" id="PTHR28004:SF2">
    <property type="entry name" value="D-SERINE DEHYDRATASE"/>
    <property type="match status" value="1"/>
</dbReference>
<dbReference type="GO" id="GO:0008721">
    <property type="term" value="F:D-serine ammonia-lyase activity"/>
    <property type="evidence" value="ECO:0007669"/>
    <property type="project" value="TreeGrafter"/>
</dbReference>
<dbReference type="GO" id="GO:0016757">
    <property type="term" value="F:glycosyltransferase activity"/>
    <property type="evidence" value="ECO:0007669"/>
    <property type="project" value="UniProtKB-KW"/>
</dbReference>
<dbReference type="Gene3D" id="2.40.37.20">
    <property type="entry name" value="D-serine dehydratase-like domain"/>
    <property type="match status" value="1"/>
</dbReference>
<evidence type="ECO:0000259" key="3">
    <source>
        <dbReference type="SMART" id="SM01119"/>
    </source>
</evidence>
<dbReference type="PANTHER" id="PTHR28004">
    <property type="entry name" value="ZGC:162816-RELATED"/>
    <property type="match status" value="1"/>
</dbReference>
<dbReference type="STRING" id="1048983.EL17_16505"/>
<comment type="caution">
    <text evidence="4">The sequence shown here is derived from an EMBL/GenBank/DDBJ whole genome shotgun (WGS) entry which is preliminary data.</text>
</comment>
<sequence>MEKLEVKNPTLILDEKICRQNLSNMAERAKKHGLKLVPHFKTHQSLLIGEWYKDYGVQEITVSSFKMAYYFKDKGFSNIHIAFPFNPLLISDLNGIQDQSISIQLVNEEVTKALATDLTKETGFFIEIDTGYGRTGVPIGKLEEIDAILREASFSHKLKFKGFYIHAGHSYYADLEGIHKIQKEIQEAFRILKAKYKSQYTELVCRSGDTPTCSIMDDFEYIDEIGPGNFVFYDITQAEIGSCSREDIAIILAAPVVDIKKGNNEILIHAGGVHLSKDVLNLNGHKNFGEVVYLNELGWEHPTAPSYLKSISQEHGTIHASAQLMDSIKIGDIIGILPIHSCMTADCMKEYKTLNGRMVDHLEGRGITG</sequence>
<name>A0A074LEX6_9BACT</name>
<dbReference type="SMART" id="SM01119">
    <property type="entry name" value="D-ser_dehydrat"/>
    <property type="match status" value="1"/>
</dbReference>
<dbReference type="RefSeq" id="WP_035076774.1">
    <property type="nucleotide sequence ID" value="NZ_JMIH01000024.1"/>
</dbReference>
<dbReference type="Pfam" id="PF14031">
    <property type="entry name" value="D-ser_dehydrat"/>
    <property type="match status" value="1"/>
</dbReference>
<proteinExistence type="inferred from homology"/>
<dbReference type="InterPro" id="IPR026956">
    <property type="entry name" value="D-ser_dehydrat-like_dom"/>
</dbReference>
<dbReference type="AlphaFoldDB" id="A0A074LEX6"/>
<dbReference type="eggNOG" id="COG3616">
    <property type="taxonomic scope" value="Bacteria"/>
</dbReference>
<keyword evidence="5" id="KW-1185">Reference proteome</keyword>
<evidence type="ECO:0000313" key="4">
    <source>
        <dbReference type="EMBL" id="KEO72347.1"/>
    </source>
</evidence>
<dbReference type="SUPFAM" id="SSF51419">
    <property type="entry name" value="PLP-binding barrel"/>
    <property type="match status" value="1"/>
</dbReference>
<evidence type="ECO:0000313" key="5">
    <source>
        <dbReference type="Proteomes" id="UP000027821"/>
    </source>
</evidence>
<comment type="similarity">
    <text evidence="1">Belongs to the DSD1 family.</text>
</comment>
<evidence type="ECO:0000256" key="1">
    <source>
        <dbReference type="ARBA" id="ARBA00005323"/>
    </source>
</evidence>